<dbReference type="AlphaFoldDB" id="A0AAV9WPR3"/>
<feature type="compositionally biased region" description="Low complexity" evidence="1">
    <location>
        <begin position="271"/>
        <end position="293"/>
    </location>
</feature>
<evidence type="ECO:0000259" key="2">
    <source>
        <dbReference type="PROSITE" id="PS50181"/>
    </source>
</evidence>
<feature type="region of interest" description="Disordered" evidence="1">
    <location>
        <begin position="265"/>
        <end position="347"/>
    </location>
</feature>
<protein>
    <recommendedName>
        <fullName evidence="2">F-box domain-containing protein</fullName>
    </recommendedName>
</protein>
<gene>
    <name evidence="3" type="ORF">TWF481_001169</name>
</gene>
<dbReference type="InterPro" id="IPR036047">
    <property type="entry name" value="F-box-like_dom_sf"/>
</dbReference>
<comment type="caution">
    <text evidence="3">The sequence shown here is derived from an EMBL/GenBank/DDBJ whole genome shotgun (WGS) entry which is preliminary data.</text>
</comment>
<dbReference type="Proteomes" id="UP001370758">
    <property type="component" value="Unassembled WGS sequence"/>
</dbReference>
<feature type="domain" description="F-box" evidence="2">
    <location>
        <begin position="2"/>
        <end position="48"/>
    </location>
</feature>
<feature type="compositionally biased region" description="Low complexity" evidence="1">
    <location>
        <begin position="336"/>
        <end position="347"/>
    </location>
</feature>
<evidence type="ECO:0000256" key="1">
    <source>
        <dbReference type="SAM" id="MobiDB-lite"/>
    </source>
</evidence>
<sequence length="347" mass="38193">MAAAFECIPVEICLQIFSYLELSSLLNLRLSSRLLLSTASSNGIWQSKCIKKWEQHAAMMDVLALRPTNLAFSESPRGWFRAYIHIQRAVYSNWLLNENDISGSMWLLWFRHILTGVGVGDQQYHAVIEWTPDKTVRAVSGLPLRTSTNWEVVSNGGTGVKVPAYPKYHPSRDRVTWLRTLETHNTYMIADSPEFLRTILELDFTIRNELSLPIPDSLTGQIDSIIAQRNDEYLPRLSGRYREALGNLDGSSQGSRSILLEHGNNTIGVNTSSTASSSSDAGSESDAGSSGSGPAWPYGDTSTYPHTLALRPVKNRSPPRGCATIVTCASSPPHPSAAESDPPCRVS</sequence>
<dbReference type="SMART" id="SM00256">
    <property type="entry name" value="FBOX"/>
    <property type="match status" value="1"/>
</dbReference>
<keyword evidence="4" id="KW-1185">Reference proteome</keyword>
<evidence type="ECO:0000313" key="4">
    <source>
        <dbReference type="Proteomes" id="UP001370758"/>
    </source>
</evidence>
<reference evidence="3 4" key="1">
    <citation type="submission" date="2023-08" db="EMBL/GenBank/DDBJ databases">
        <authorList>
            <person name="Palmer J.M."/>
        </authorList>
    </citation>
    <scope>NUCLEOTIDE SEQUENCE [LARGE SCALE GENOMIC DNA]</scope>
    <source>
        <strain evidence="3 4">TWF481</strain>
    </source>
</reference>
<dbReference type="PROSITE" id="PS50181">
    <property type="entry name" value="FBOX"/>
    <property type="match status" value="1"/>
</dbReference>
<proteinExistence type="predicted"/>
<dbReference type="InterPro" id="IPR001810">
    <property type="entry name" value="F-box_dom"/>
</dbReference>
<accession>A0AAV9WPR3</accession>
<organism evidence="3 4">
    <name type="scientific">Arthrobotrys musiformis</name>
    <dbReference type="NCBI Taxonomy" id="47236"/>
    <lineage>
        <taxon>Eukaryota</taxon>
        <taxon>Fungi</taxon>
        <taxon>Dikarya</taxon>
        <taxon>Ascomycota</taxon>
        <taxon>Pezizomycotina</taxon>
        <taxon>Orbiliomycetes</taxon>
        <taxon>Orbiliales</taxon>
        <taxon>Orbiliaceae</taxon>
        <taxon>Arthrobotrys</taxon>
    </lineage>
</organism>
<dbReference type="Pfam" id="PF12937">
    <property type="entry name" value="F-box-like"/>
    <property type="match status" value="1"/>
</dbReference>
<evidence type="ECO:0000313" key="3">
    <source>
        <dbReference type="EMBL" id="KAK6512280.1"/>
    </source>
</evidence>
<dbReference type="Gene3D" id="1.20.1280.50">
    <property type="match status" value="1"/>
</dbReference>
<name>A0AAV9WPR3_9PEZI</name>
<dbReference type="EMBL" id="JAVHJL010000001">
    <property type="protein sequence ID" value="KAK6512280.1"/>
    <property type="molecule type" value="Genomic_DNA"/>
</dbReference>
<dbReference type="SUPFAM" id="SSF81383">
    <property type="entry name" value="F-box domain"/>
    <property type="match status" value="1"/>
</dbReference>